<gene>
    <name evidence="1" type="ORF">MUK42_15970</name>
</gene>
<protein>
    <submittedName>
        <fullName evidence="1">Uncharacterized protein</fullName>
    </submittedName>
</protein>
<accession>A0A9E7HQ17</accession>
<feature type="non-terminal residue" evidence="1">
    <location>
        <position position="1"/>
    </location>
</feature>
<sequence>NRGKHLVFLTLLSELVSQRHRLSPVAPHQPLELAKGHRPHARTGGRYVKTMQWCNPHVPAATAGIEGPWPLRAPREGFHLSVAMRAHGPSLPPGNASICR</sequence>
<dbReference type="Proteomes" id="UP001055439">
    <property type="component" value="Chromosome 8"/>
</dbReference>
<name>A0A9E7HQ17_9LILI</name>
<dbReference type="EMBL" id="CP097510">
    <property type="protein sequence ID" value="URE35038.1"/>
    <property type="molecule type" value="Genomic_DNA"/>
</dbReference>
<organism evidence="1 2">
    <name type="scientific">Musa troglodytarum</name>
    <name type="common">fe'i banana</name>
    <dbReference type="NCBI Taxonomy" id="320322"/>
    <lineage>
        <taxon>Eukaryota</taxon>
        <taxon>Viridiplantae</taxon>
        <taxon>Streptophyta</taxon>
        <taxon>Embryophyta</taxon>
        <taxon>Tracheophyta</taxon>
        <taxon>Spermatophyta</taxon>
        <taxon>Magnoliopsida</taxon>
        <taxon>Liliopsida</taxon>
        <taxon>Zingiberales</taxon>
        <taxon>Musaceae</taxon>
        <taxon>Musa</taxon>
    </lineage>
</organism>
<dbReference type="AlphaFoldDB" id="A0A9E7HQ17"/>
<proteinExistence type="predicted"/>
<keyword evidence="2" id="KW-1185">Reference proteome</keyword>
<evidence type="ECO:0000313" key="2">
    <source>
        <dbReference type="Proteomes" id="UP001055439"/>
    </source>
</evidence>
<reference evidence="1" key="1">
    <citation type="submission" date="2022-05" db="EMBL/GenBank/DDBJ databases">
        <title>The Musa troglodytarum L. genome provides insights into the mechanism of non-climacteric behaviour and enrichment of carotenoids.</title>
        <authorList>
            <person name="Wang J."/>
        </authorList>
    </citation>
    <scope>NUCLEOTIDE SEQUENCE</scope>
    <source>
        <tissue evidence="1">Leaf</tissue>
    </source>
</reference>
<evidence type="ECO:0000313" key="1">
    <source>
        <dbReference type="EMBL" id="URE35038.1"/>
    </source>
</evidence>